<sequence length="169" mass="18693">MKLTTLLALALVPAVHAYSNRVFLIRHGEKPADDSTTGLSSKGMSRAQCLRNVFTKANGYDIGYIITQDYKKSGARNRPYQTVLPLSQDLGLKIDHSCDRDDTDCATSSIKKFASSSGKDVLLCWEHDALSDISKALGDEFDYPSSHFDLIYERRARASTTEAEASHTK</sequence>
<protein>
    <recommendedName>
        <fullName evidence="4">Phosphoglycerate mutase family protein</fullName>
    </recommendedName>
</protein>
<evidence type="ECO:0000313" key="3">
    <source>
        <dbReference type="Proteomes" id="UP000245946"/>
    </source>
</evidence>
<dbReference type="Proteomes" id="UP000245946">
    <property type="component" value="Unassembled WGS sequence"/>
</dbReference>
<organism evidence="2 3">
    <name type="scientific">Tilletiopsis washingtonensis</name>
    <dbReference type="NCBI Taxonomy" id="58919"/>
    <lineage>
        <taxon>Eukaryota</taxon>
        <taxon>Fungi</taxon>
        <taxon>Dikarya</taxon>
        <taxon>Basidiomycota</taxon>
        <taxon>Ustilaginomycotina</taxon>
        <taxon>Exobasidiomycetes</taxon>
        <taxon>Entylomatales</taxon>
        <taxon>Entylomatales incertae sedis</taxon>
        <taxon>Tilletiopsis</taxon>
    </lineage>
</organism>
<evidence type="ECO:0008006" key="4">
    <source>
        <dbReference type="Google" id="ProtNLM"/>
    </source>
</evidence>
<feature type="chain" id="PRO_5016259500" description="Phosphoglycerate mutase family protein" evidence="1">
    <location>
        <begin position="18"/>
        <end position="169"/>
    </location>
</feature>
<evidence type="ECO:0000313" key="2">
    <source>
        <dbReference type="EMBL" id="PWN97769.1"/>
    </source>
</evidence>
<dbReference type="GeneID" id="37272283"/>
<proteinExistence type="predicted"/>
<dbReference type="SUPFAM" id="SSF53254">
    <property type="entry name" value="Phosphoglycerate mutase-like"/>
    <property type="match status" value="1"/>
</dbReference>
<dbReference type="AlphaFoldDB" id="A0A316Z841"/>
<dbReference type="STRING" id="58919.A0A316Z841"/>
<keyword evidence="1" id="KW-0732">Signal</keyword>
<name>A0A316Z841_9BASI</name>
<dbReference type="InterPro" id="IPR029033">
    <property type="entry name" value="His_PPase_superfam"/>
</dbReference>
<keyword evidence="3" id="KW-1185">Reference proteome</keyword>
<dbReference type="EMBL" id="KZ819294">
    <property type="protein sequence ID" value="PWN97769.1"/>
    <property type="molecule type" value="Genomic_DNA"/>
</dbReference>
<dbReference type="RefSeq" id="XP_025598048.1">
    <property type="nucleotide sequence ID" value="XM_025744739.1"/>
</dbReference>
<reference evidence="2 3" key="1">
    <citation type="journal article" date="2018" name="Mol. Biol. Evol.">
        <title>Broad Genomic Sampling Reveals a Smut Pathogenic Ancestry of the Fungal Clade Ustilaginomycotina.</title>
        <authorList>
            <person name="Kijpornyongpan T."/>
            <person name="Mondo S.J."/>
            <person name="Barry K."/>
            <person name="Sandor L."/>
            <person name="Lee J."/>
            <person name="Lipzen A."/>
            <person name="Pangilinan J."/>
            <person name="LaButti K."/>
            <person name="Hainaut M."/>
            <person name="Henrissat B."/>
            <person name="Grigoriev I.V."/>
            <person name="Spatafora J.W."/>
            <person name="Aime M.C."/>
        </authorList>
    </citation>
    <scope>NUCLEOTIDE SEQUENCE [LARGE SCALE GENOMIC DNA]</scope>
    <source>
        <strain evidence="2 3">MCA 4186</strain>
    </source>
</reference>
<dbReference type="OrthoDB" id="425925at2759"/>
<feature type="signal peptide" evidence="1">
    <location>
        <begin position="1"/>
        <end position="17"/>
    </location>
</feature>
<gene>
    <name evidence="2" type="ORF">FA09DRAFT_346264</name>
</gene>
<accession>A0A316Z841</accession>
<feature type="non-terminal residue" evidence="2">
    <location>
        <position position="1"/>
    </location>
</feature>
<evidence type="ECO:0000256" key="1">
    <source>
        <dbReference type="SAM" id="SignalP"/>
    </source>
</evidence>